<keyword evidence="2" id="KW-1185">Reference proteome</keyword>
<gene>
    <name evidence="1" type="ORF">SAMN02583745_00216</name>
</gene>
<dbReference type="Gene3D" id="3.10.100.10">
    <property type="entry name" value="Mannose-Binding Protein A, subunit A"/>
    <property type="match status" value="1"/>
</dbReference>
<name>A0A1H9YEG6_9GAMM</name>
<evidence type="ECO:0000313" key="1">
    <source>
        <dbReference type="EMBL" id="SES67343.1"/>
    </source>
</evidence>
<dbReference type="AlphaFoldDB" id="A0A1H9YEG6"/>
<sequence>MPNEFWPSTPMPPVALTRMNLVGNSIQQKTAANNPDVFCKSQGSGYRLPSIGEFHAQTKSLSPGASYQPQAPAHWSQYINNDTTKARLPNDTTRNVNGSLYNEWGDVSKYSNGWEAGNYWSTEISVINYPAGGNNGQNWKYGGGYGRFIFGATGTTAYPPSDTALNSNVATNVNSLYNVACIRDLVPTPSTPTPSKS</sequence>
<dbReference type="EMBL" id="FOHV01000001">
    <property type="protein sequence ID" value="SES67343.1"/>
    <property type="molecule type" value="Genomic_DNA"/>
</dbReference>
<reference evidence="2" key="1">
    <citation type="submission" date="2016-10" db="EMBL/GenBank/DDBJ databases">
        <authorList>
            <person name="Varghese N."/>
            <person name="Submissions S."/>
        </authorList>
    </citation>
    <scope>NUCLEOTIDE SEQUENCE [LARGE SCALE GENOMIC DNA]</scope>
    <source>
        <strain evidence="2">DSM 18579</strain>
    </source>
</reference>
<organism evidence="1 2">
    <name type="scientific">Thorsellia anophelis DSM 18579</name>
    <dbReference type="NCBI Taxonomy" id="1123402"/>
    <lineage>
        <taxon>Bacteria</taxon>
        <taxon>Pseudomonadati</taxon>
        <taxon>Pseudomonadota</taxon>
        <taxon>Gammaproteobacteria</taxon>
        <taxon>Enterobacterales</taxon>
        <taxon>Thorselliaceae</taxon>
        <taxon>Thorsellia</taxon>
    </lineage>
</organism>
<protein>
    <submittedName>
        <fullName evidence="1">Uncharacterized protein</fullName>
    </submittedName>
</protein>
<dbReference type="Proteomes" id="UP000242642">
    <property type="component" value="Unassembled WGS sequence"/>
</dbReference>
<dbReference type="InterPro" id="IPR016186">
    <property type="entry name" value="C-type_lectin-like/link_sf"/>
</dbReference>
<accession>A0A1H9YEG6</accession>
<proteinExistence type="predicted"/>
<dbReference type="SUPFAM" id="SSF56436">
    <property type="entry name" value="C-type lectin-like"/>
    <property type="match status" value="1"/>
</dbReference>
<evidence type="ECO:0000313" key="2">
    <source>
        <dbReference type="Proteomes" id="UP000242642"/>
    </source>
</evidence>
<dbReference type="InterPro" id="IPR016187">
    <property type="entry name" value="CTDL_fold"/>
</dbReference>